<dbReference type="InterPro" id="IPR011990">
    <property type="entry name" value="TPR-like_helical_dom_sf"/>
</dbReference>
<proteinExistence type="predicted"/>
<organism evidence="2 3">
    <name type="scientific">Mycena venus</name>
    <dbReference type="NCBI Taxonomy" id="2733690"/>
    <lineage>
        <taxon>Eukaryota</taxon>
        <taxon>Fungi</taxon>
        <taxon>Dikarya</taxon>
        <taxon>Basidiomycota</taxon>
        <taxon>Agaricomycotina</taxon>
        <taxon>Agaricomycetes</taxon>
        <taxon>Agaricomycetidae</taxon>
        <taxon>Agaricales</taxon>
        <taxon>Marasmiineae</taxon>
        <taxon>Mycenaceae</taxon>
        <taxon>Mycena</taxon>
    </lineage>
</organism>
<evidence type="ECO:0000259" key="1">
    <source>
        <dbReference type="Pfam" id="PF12770"/>
    </source>
</evidence>
<evidence type="ECO:0000313" key="2">
    <source>
        <dbReference type="EMBL" id="KAF7369640.1"/>
    </source>
</evidence>
<dbReference type="InterPro" id="IPR024983">
    <property type="entry name" value="CHAT_dom"/>
</dbReference>
<dbReference type="Gene3D" id="1.25.40.10">
    <property type="entry name" value="Tetratricopeptide repeat domain"/>
    <property type="match status" value="5"/>
</dbReference>
<feature type="domain" description="CHAT" evidence="1">
    <location>
        <begin position="1039"/>
        <end position="1326"/>
    </location>
</feature>
<comment type="caution">
    <text evidence="2">The sequence shown here is derived from an EMBL/GenBank/DDBJ whole genome shotgun (WGS) entry which is preliminary data.</text>
</comment>
<dbReference type="PANTHER" id="PTHR19959">
    <property type="entry name" value="KINESIN LIGHT CHAIN"/>
    <property type="match status" value="1"/>
</dbReference>
<dbReference type="SUPFAM" id="SSF81901">
    <property type="entry name" value="HCP-like"/>
    <property type="match status" value="1"/>
</dbReference>
<dbReference type="PANTHER" id="PTHR19959:SF119">
    <property type="entry name" value="FUNGAL LIPASE-LIKE DOMAIN-CONTAINING PROTEIN"/>
    <property type="match status" value="1"/>
</dbReference>
<accession>A0A8H7DCS4</accession>
<keyword evidence="3" id="KW-1185">Reference proteome</keyword>
<reference evidence="2" key="1">
    <citation type="submission" date="2020-05" db="EMBL/GenBank/DDBJ databases">
        <title>Mycena genomes resolve the evolution of fungal bioluminescence.</title>
        <authorList>
            <person name="Tsai I.J."/>
        </authorList>
    </citation>
    <scope>NUCLEOTIDE SEQUENCE</scope>
    <source>
        <strain evidence="2">CCC161011</strain>
    </source>
</reference>
<name>A0A8H7DCS4_9AGAR</name>
<dbReference type="SMART" id="SM00028">
    <property type="entry name" value="TPR"/>
    <property type="match status" value="5"/>
</dbReference>
<gene>
    <name evidence="2" type="ORF">MVEN_00295000</name>
</gene>
<protein>
    <submittedName>
        <fullName evidence="2">CHAT domain-containing protein</fullName>
    </submittedName>
</protein>
<dbReference type="Proteomes" id="UP000620124">
    <property type="component" value="Unassembled WGS sequence"/>
</dbReference>
<dbReference type="Pfam" id="PF12770">
    <property type="entry name" value="CHAT"/>
    <property type="match status" value="1"/>
</dbReference>
<dbReference type="EMBL" id="JACAZI010000002">
    <property type="protein sequence ID" value="KAF7369640.1"/>
    <property type="molecule type" value="Genomic_DNA"/>
</dbReference>
<dbReference type="InterPro" id="IPR019734">
    <property type="entry name" value="TPR_rpt"/>
</dbReference>
<evidence type="ECO:0000313" key="3">
    <source>
        <dbReference type="Proteomes" id="UP000620124"/>
    </source>
</evidence>
<dbReference type="OrthoDB" id="9991317at2759"/>
<sequence length="1327" mass="148342">MDIASAFNSMSVGVGDKPLQSTYVQSAYKILANSTNDAESQQNVGTFMNQTGMSVHAQYRLSRNPKDLDGSIDLHREALVLHPQHHPERPASLNILGQALETRFQVYQNLKDLDEAIGIYQEVLDLYVPSHPERAMALCILGTAFKTRCQHQGNPNDLDKAIDLLAEAQGLLVSVDPNYATCLTQLADAFEGRFSFQEDSKDLDKAVDLHKELLTLSPLGNQGPDRGIPLNNLGDLFRTKFQHYGDLEALDEAIGVYREALVYHPQGHSNRGMTLTNLGYVLQIRSVHNGDLKDLIEAIDYRREVVRICVPPHPKRGMALNNLGNALQVRFEKLGDPKDLDEMTELYEAALVLHDPVHPDRGGSLMNMANALRIRYSLQKESKDIDMAIDLYREALAFFPRADLGVLRKLALALQLRFAQLGDQKDIDEAIKLHRKALDFCSPWHPDRSMYLHELAMMMKIRAEGGRDLKDIDGLILVLREGLTLCASDDPSRGMWTNNLANAIQMRFANRGNQQDMDEAIELRRESLLLRPEGHPDRDIALDNLASTLSARFNLWGDSKDSDEATGFHREALNLWPPGHPKYAKALSNLAATLHPRVNDLRDQSNLDEAIELYRKALALSDPGNTESCILLDNLGMALRNRFEFQKSLPDLEEAIQLHKQTLSLRPYPHPQRSISLDALAIVLRMKFQQAGVVADLEEAFRLHQEALALEAPPHPLRSKTLMHFGRSLVAMYHHSHDSNDLDQGFSCFKEAATYSSDSPLIRFGHAQSWAQDAVLHNHASSLEAYEVVIELLPQVAAVDLDLPSRQKMLPRLNSSRLAREATICAVGRGQYNRAVEFLEAARAVFWSQALQLRREHDSLAAIRPDLSGELTQLSKELERASFRDSARIAAVNPDQRELISFEAESAKYRRLNQRWQDTIKLVRTVPGFESFMRPKTMETLKQAAAHGPIIILTVAETNCSALIITSSSEVQHLPLPFKIEIMPASELPPDLLDIRDMFSGDGRGTDPGDRPSDLMARLFGAREDWRNKSAEDTHQWLLMELWTKAVKPVFDALKIEKSNNPPRLWWCPTGPFAFLPIHAAGIYGGLGNDCVSDYVISSYTTTISALLDGPTRTSAAFKMTAIVEPNAPNLRYLPGAHEELKKILNRIPRQWLTVLGDTSKATVETSLTNLRQSAIVHFACHGIQDLVKPLESGLFLHDGRLRVSDIMCRPEEEVPGTMSLAFLNACETAKGDAEVVDEAMHLAATLLFSGFGGIVGTMWAINDADGPKVADVFYEHLFENCDPTHDPPILPDVRKAAEALHVAVAKLRAEPDMSFKRWVPFVHYGL</sequence>
<dbReference type="Pfam" id="PF13374">
    <property type="entry name" value="TPR_10"/>
    <property type="match status" value="1"/>
</dbReference>
<dbReference type="SUPFAM" id="SSF48452">
    <property type="entry name" value="TPR-like"/>
    <property type="match status" value="2"/>
</dbReference>